<dbReference type="EMBL" id="JAFIMR010000023">
    <property type="protein sequence ID" value="KAI1864771.1"/>
    <property type="molecule type" value="Genomic_DNA"/>
</dbReference>
<gene>
    <name evidence="3" type="ORF">JX265_008495</name>
</gene>
<accession>A0A9P9WI64</accession>
<evidence type="ECO:0000313" key="4">
    <source>
        <dbReference type="Proteomes" id="UP000829685"/>
    </source>
</evidence>
<reference evidence="3" key="1">
    <citation type="submission" date="2021-03" db="EMBL/GenBank/DDBJ databases">
        <title>Revisited historic fungal species revealed as producer of novel bioactive compounds through whole genome sequencing and comparative genomics.</title>
        <authorList>
            <person name="Vignolle G.A."/>
            <person name="Hochenegger N."/>
            <person name="Mach R.L."/>
            <person name="Mach-Aigner A.R."/>
            <person name="Javad Rahimi M."/>
            <person name="Salim K.A."/>
            <person name="Chan C.M."/>
            <person name="Lim L.B.L."/>
            <person name="Cai F."/>
            <person name="Druzhinina I.S."/>
            <person name="U'Ren J.M."/>
            <person name="Derntl C."/>
        </authorList>
    </citation>
    <scope>NUCLEOTIDE SEQUENCE</scope>
    <source>
        <strain evidence="3">TUCIM 5799</strain>
    </source>
</reference>
<dbReference type="OrthoDB" id="3520229at2759"/>
<dbReference type="AlphaFoldDB" id="A0A9P9WI64"/>
<evidence type="ECO:0000256" key="1">
    <source>
        <dbReference type="SAM" id="MobiDB-lite"/>
    </source>
</evidence>
<keyword evidence="2" id="KW-1133">Transmembrane helix</keyword>
<feature type="compositionally biased region" description="Low complexity" evidence="1">
    <location>
        <begin position="121"/>
        <end position="134"/>
    </location>
</feature>
<keyword evidence="2" id="KW-0472">Membrane</keyword>
<evidence type="ECO:0000313" key="3">
    <source>
        <dbReference type="EMBL" id="KAI1864771.1"/>
    </source>
</evidence>
<sequence length="168" mass="16531">MSTTTSVAASPTCAASLYDIPVQDAACAIAYGGNHTDIMSNCCKSADVVSYYGNCGLYCLAEGQNVKELTDCLHEQGAGWGDVFCRGNETATATATGAALPTSADASVAASGAGGSKTGDKTSSGASSTSSSTGNAAPRTSPDFNVSTLGLTIGALLFSATALGAFSL</sequence>
<organism evidence="3 4">
    <name type="scientific">Neoarthrinium moseri</name>
    <dbReference type="NCBI Taxonomy" id="1658444"/>
    <lineage>
        <taxon>Eukaryota</taxon>
        <taxon>Fungi</taxon>
        <taxon>Dikarya</taxon>
        <taxon>Ascomycota</taxon>
        <taxon>Pezizomycotina</taxon>
        <taxon>Sordariomycetes</taxon>
        <taxon>Xylariomycetidae</taxon>
        <taxon>Amphisphaeriales</taxon>
        <taxon>Apiosporaceae</taxon>
        <taxon>Neoarthrinium</taxon>
    </lineage>
</organism>
<dbReference type="Proteomes" id="UP000829685">
    <property type="component" value="Unassembled WGS sequence"/>
</dbReference>
<feature type="region of interest" description="Disordered" evidence="1">
    <location>
        <begin position="111"/>
        <end position="139"/>
    </location>
</feature>
<comment type="caution">
    <text evidence="3">The sequence shown here is derived from an EMBL/GenBank/DDBJ whole genome shotgun (WGS) entry which is preliminary data.</text>
</comment>
<keyword evidence="2" id="KW-0812">Transmembrane</keyword>
<proteinExistence type="predicted"/>
<evidence type="ECO:0000256" key="2">
    <source>
        <dbReference type="SAM" id="Phobius"/>
    </source>
</evidence>
<feature type="transmembrane region" description="Helical" evidence="2">
    <location>
        <begin position="146"/>
        <end position="166"/>
    </location>
</feature>
<protein>
    <submittedName>
        <fullName evidence="3">Uncharacterized protein</fullName>
    </submittedName>
</protein>
<keyword evidence="4" id="KW-1185">Reference proteome</keyword>
<name>A0A9P9WI64_9PEZI</name>